<feature type="domain" description="Nitroreductase" evidence="6">
    <location>
        <begin position="8"/>
        <end position="185"/>
    </location>
</feature>
<keyword evidence="3" id="KW-0285">Flavoprotein</keyword>
<evidence type="ECO:0000313" key="7">
    <source>
        <dbReference type="EMBL" id="XBQ22810.1"/>
    </source>
</evidence>
<dbReference type="Gene3D" id="3.40.109.10">
    <property type="entry name" value="NADH Oxidase"/>
    <property type="match status" value="1"/>
</dbReference>
<gene>
    <name evidence="7" type="ORF">ABNE31_14520</name>
</gene>
<dbReference type="PANTHER" id="PTHR43673:SF2">
    <property type="entry name" value="NITROREDUCTASE"/>
    <property type="match status" value="1"/>
</dbReference>
<dbReference type="InterPro" id="IPR029479">
    <property type="entry name" value="Nitroreductase"/>
</dbReference>
<proteinExistence type="inferred from homology"/>
<dbReference type="EMBL" id="CP157804">
    <property type="protein sequence ID" value="XBQ22810.1"/>
    <property type="molecule type" value="Genomic_DNA"/>
</dbReference>
<dbReference type="RefSeq" id="WP_349351639.1">
    <property type="nucleotide sequence ID" value="NZ_CP157804.1"/>
</dbReference>
<dbReference type="GO" id="GO:0016491">
    <property type="term" value="F:oxidoreductase activity"/>
    <property type="evidence" value="ECO:0007669"/>
    <property type="project" value="UniProtKB-KW"/>
</dbReference>
<evidence type="ECO:0000256" key="3">
    <source>
        <dbReference type="ARBA" id="ARBA00022630"/>
    </source>
</evidence>
<evidence type="ECO:0000256" key="5">
    <source>
        <dbReference type="ARBA" id="ARBA00023002"/>
    </source>
</evidence>
<keyword evidence="4" id="KW-0288">FMN</keyword>
<accession>A0AAU7MWV4</accession>
<dbReference type="Pfam" id="PF00881">
    <property type="entry name" value="Nitroreductase"/>
    <property type="match status" value="1"/>
</dbReference>
<evidence type="ECO:0000256" key="4">
    <source>
        <dbReference type="ARBA" id="ARBA00022643"/>
    </source>
</evidence>
<dbReference type="SUPFAM" id="SSF55469">
    <property type="entry name" value="FMN-dependent nitroreductase-like"/>
    <property type="match status" value="1"/>
</dbReference>
<name>A0AAU7MWV4_9FLAO</name>
<organism evidence="7">
    <name type="scientific">Flagellimonas sp. MMG031</name>
    <dbReference type="NCBI Taxonomy" id="3158549"/>
    <lineage>
        <taxon>Bacteria</taxon>
        <taxon>Pseudomonadati</taxon>
        <taxon>Bacteroidota</taxon>
        <taxon>Flavobacteriia</taxon>
        <taxon>Flavobacteriales</taxon>
        <taxon>Flavobacteriaceae</taxon>
        <taxon>Flagellimonas</taxon>
    </lineage>
</organism>
<evidence type="ECO:0000256" key="1">
    <source>
        <dbReference type="ARBA" id="ARBA00001917"/>
    </source>
</evidence>
<keyword evidence="5" id="KW-0560">Oxidoreductase</keyword>
<protein>
    <submittedName>
        <fullName evidence="7">Nitroreductase family protein</fullName>
    </submittedName>
</protein>
<dbReference type="AlphaFoldDB" id="A0AAU7MWV4"/>
<sequence>MDILKALEWRYATKKFRKGKSLEKSKLDIILKAANLAPTSSGLQPFHVVLISDKNLKTKILPIFRNQIQVSDCSHLLIFAVWDDYTKERINEVYKRIKEARGDDHKLLKGYMDRITYLYTRRSSEINFNHAARQAYISLGFCMETAALLKVDAAPIENFDNSTLDKALGLNLKNLKSMVALCLGYRDTDNDWLVNMKKVRKPDKDFVIEIDAIS</sequence>
<reference evidence="7" key="1">
    <citation type="submission" date="2024-05" db="EMBL/GenBank/DDBJ databases">
        <title>Draft Genome Sequences of Flagellimonas sp. MMG031 and Marinobacter sp. MMG032 Isolated from the dinoflagellate Symbiodinium pilosum.</title>
        <authorList>
            <person name="Shikuma N.J."/>
            <person name="Farrell M.V."/>
        </authorList>
    </citation>
    <scope>NUCLEOTIDE SEQUENCE</scope>
    <source>
        <strain evidence="7">MMG031</strain>
    </source>
</reference>
<dbReference type="KEGG" id="fld:ABNE31_14520"/>
<comment type="similarity">
    <text evidence="2">Belongs to the nitroreductase family.</text>
</comment>
<comment type="cofactor">
    <cofactor evidence="1">
        <name>FMN</name>
        <dbReference type="ChEBI" id="CHEBI:58210"/>
    </cofactor>
</comment>
<evidence type="ECO:0000256" key="2">
    <source>
        <dbReference type="ARBA" id="ARBA00007118"/>
    </source>
</evidence>
<dbReference type="InterPro" id="IPR000415">
    <property type="entry name" value="Nitroreductase-like"/>
</dbReference>
<evidence type="ECO:0000259" key="6">
    <source>
        <dbReference type="Pfam" id="PF00881"/>
    </source>
</evidence>
<dbReference type="PANTHER" id="PTHR43673">
    <property type="entry name" value="NAD(P)H NITROREDUCTASE YDGI-RELATED"/>
    <property type="match status" value="1"/>
</dbReference>